<gene>
    <name evidence="2" type="ORF">FA047_08735</name>
</gene>
<sequence length="232" mass="24835">MKRNNLPKLSFEQMEQEMLVLSVSENRSIFGGTDGPPRTDCFFATLAGMLNSLNLPLSYSSASLQSQYTSIMGSAPTTGVNSNNQALFLGTSTYNQYCPYNFGGAVRSDNFGSSQMGSYLSSTFASGNPMMVSYINPDLGVSHVYKVESIDSNGKMTLVDTSGQGLSKVTTNKNDSGIASAFSVYKRPGVTSENATDPGAIPETTTEWEGYPTTSEYPESTTEFAGGTTTEF</sequence>
<reference evidence="2 3" key="1">
    <citation type="submission" date="2019-04" db="EMBL/GenBank/DDBJ databases">
        <title>Pedobacter sp. RP-3-15 sp. nov., isolated from Arctic soil.</title>
        <authorList>
            <person name="Dahal R.H."/>
            <person name="Kim D.-U."/>
        </authorList>
    </citation>
    <scope>NUCLEOTIDE SEQUENCE [LARGE SCALE GENOMIC DNA]</scope>
    <source>
        <strain evidence="2 3">RP-3-15</strain>
    </source>
</reference>
<feature type="region of interest" description="Disordered" evidence="1">
    <location>
        <begin position="189"/>
        <end position="232"/>
    </location>
</feature>
<dbReference type="RefSeq" id="WP_136835586.1">
    <property type="nucleotide sequence ID" value="NZ_SWBQ01000002.1"/>
</dbReference>
<name>A0A4U1CKH8_9SPHI</name>
<dbReference type="Proteomes" id="UP000307244">
    <property type="component" value="Unassembled WGS sequence"/>
</dbReference>
<keyword evidence="3" id="KW-1185">Reference proteome</keyword>
<evidence type="ECO:0000256" key="1">
    <source>
        <dbReference type="SAM" id="MobiDB-lite"/>
    </source>
</evidence>
<evidence type="ECO:0000313" key="3">
    <source>
        <dbReference type="Proteomes" id="UP000307244"/>
    </source>
</evidence>
<organism evidence="2 3">
    <name type="scientific">Pedobacter frigoris</name>
    <dbReference type="NCBI Taxonomy" id="2571272"/>
    <lineage>
        <taxon>Bacteria</taxon>
        <taxon>Pseudomonadati</taxon>
        <taxon>Bacteroidota</taxon>
        <taxon>Sphingobacteriia</taxon>
        <taxon>Sphingobacteriales</taxon>
        <taxon>Sphingobacteriaceae</taxon>
        <taxon>Pedobacter</taxon>
    </lineage>
</organism>
<proteinExistence type="predicted"/>
<dbReference type="EMBL" id="SWBQ01000002">
    <property type="protein sequence ID" value="TKC07332.1"/>
    <property type="molecule type" value="Genomic_DNA"/>
</dbReference>
<evidence type="ECO:0000313" key="2">
    <source>
        <dbReference type="EMBL" id="TKC07332.1"/>
    </source>
</evidence>
<dbReference type="AlphaFoldDB" id="A0A4U1CKH8"/>
<feature type="compositionally biased region" description="Low complexity" evidence="1">
    <location>
        <begin position="211"/>
        <end position="232"/>
    </location>
</feature>
<protein>
    <submittedName>
        <fullName evidence="2">Uncharacterized protein</fullName>
    </submittedName>
</protein>
<accession>A0A4U1CKH8</accession>
<comment type="caution">
    <text evidence="2">The sequence shown here is derived from an EMBL/GenBank/DDBJ whole genome shotgun (WGS) entry which is preliminary data.</text>
</comment>